<organism evidence="2 3">
    <name type="scientific">Mycolicibacterium septicum DSM 44393</name>
    <dbReference type="NCBI Taxonomy" id="1341646"/>
    <lineage>
        <taxon>Bacteria</taxon>
        <taxon>Bacillati</taxon>
        <taxon>Actinomycetota</taxon>
        <taxon>Actinomycetes</taxon>
        <taxon>Mycobacteriales</taxon>
        <taxon>Mycobacteriaceae</taxon>
        <taxon>Mycolicibacterium</taxon>
    </lineage>
</organism>
<name>A0A7X6MVP7_9MYCO</name>
<feature type="region of interest" description="Disordered" evidence="1">
    <location>
        <begin position="1"/>
        <end position="32"/>
    </location>
</feature>
<dbReference type="SUPFAM" id="SSF47598">
    <property type="entry name" value="Ribbon-helix-helix"/>
    <property type="match status" value="1"/>
</dbReference>
<reference evidence="2 3" key="1">
    <citation type="submission" date="2020-04" db="EMBL/GenBank/DDBJ databases">
        <title>MicrobeNet Type strains.</title>
        <authorList>
            <person name="Nicholson A.C."/>
        </authorList>
    </citation>
    <scope>NUCLEOTIDE SEQUENCE [LARGE SCALE GENOMIC DNA]</scope>
    <source>
        <strain evidence="2 3">ATCC 700731</strain>
    </source>
</reference>
<accession>A0A7X6MVP7</accession>
<dbReference type="RefSeq" id="WP_049925660.1">
    <property type="nucleotide sequence ID" value="NZ_HG322955.1"/>
</dbReference>
<evidence type="ECO:0000313" key="2">
    <source>
        <dbReference type="EMBL" id="NKZ15765.1"/>
    </source>
</evidence>
<dbReference type="GeneID" id="98803051"/>
<feature type="compositionally biased region" description="Basic and acidic residues" evidence="1">
    <location>
        <begin position="12"/>
        <end position="23"/>
    </location>
</feature>
<protein>
    <recommendedName>
        <fullName evidence="4">CopG family transcriptional regulator</fullName>
    </recommendedName>
</protein>
<evidence type="ECO:0000313" key="3">
    <source>
        <dbReference type="Proteomes" id="UP000518188"/>
    </source>
</evidence>
<proteinExistence type="predicted"/>
<dbReference type="AlphaFoldDB" id="A0A7X6MVP7"/>
<dbReference type="GO" id="GO:0006355">
    <property type="term" value="P:regulation of DNA-templated transcription"/>
    <property type="evidence" value="ECO:0007669"/>
    <property type="project" value="InterPro"/>
</dbReference>
<gene>
    <name evidence="2" type="ORF">HGA11_32850</name>
</gene>
<dbReference type="InterPro" id="IPR010985">
    <property type="entry name" value="Ribbon_hlx_hlx"/>
</dbReference>
<sequence length="93" mass="10287">MSNTKAPISTESKNRRPESKQDSADAPQTRLNVNINSQTATALKTYADKHGLTVTEAVRRLIGVGDFIAKAQEEGKHILVRDGKETERVVFSY</sequence>
<dbReference type="Proteomes" id="UP000518188">
    <property type="component" value="Unassembled WGS sequence"/>
</dbReference>
<dbReference type="EMBL" id="JAAXPJ010000027">
    <property type="protein sequence ID" value="NKZ15765.1"/>
    <property type="molecule type" value="Genomic_DNA"/>
</dbReference>
<comment type="caution">
    <text evidence="2">The sequence shown here is derived from an EMBL/GenBank/DDBJ whole genome shotgun (WGS) entry which is preliminary data.</text>
</comment>
<feature type="compositionally biased region" description="Polar residues" evidence="1">
    <location>
        <begin position="1"/>
        <end position="11"/>
    </location>
</feature>
<evidence type="ECO:0008006" key="4">
    <source>
        <dbReference type="Google" id="ProtNLM"/>
    </source>
</evidence>
<evidence type="ECO:0000256" key="1">
    <source>
        <dbReference type="SAM" id="MobiDB-lite"/>
    </source>
</evidence>